<dbReference type="OrthoDB" id="3197425at2"/>
<dbReference type="EMBL" id="PPTP01000003">
    <property type="protein sequence ID" value="RDB56294.1"/>
    <property type="molecule type" value="Genomic_DNA"/>
</dbReference>
<reference evidence="2 3" key="1">
    <citation type="journal article" date="2018" name="Elife">
        <title>Discovery and characterization of a prevalent human gut bacterial enzyme sufficient for the inactivation of a family of plant toxins.</title>
        <authorList>
            <person name="Koppel N."/>
            <person name="Bisanz J.E."/>
            <person name="Pandelia M.E."/>
            <person name="Turnbaugh P.J."/>
            <person name="Balskus E.P."/>
        </authorList>
    </citation>
    <scope>NUCLEOTIDE SEQUENCE [LARGE SCALE GENOMIC DNA]</scope>
    <source>
        <strain evidence="3">anaerobia AP69FAA</strain>
    </source>
</reference>
<evidence type="ECO:0008006" key="4">
    <source>
        <dbReference type="Google" id="ProtNLM"/>
    </source>
</evidence>
<accession>A0A369LAU7</accession>
<evidence type="ECO:0000256" key="1">
    <source>
        <dbReference type="SAM" id="MobiDB-lite"/>
    </source>
</evidence>
<evidence type="ECO:0000313" key="3">
    <source>
        <dbReference type="Proteomes" id="UP000253792"/>
    </source>
</evidence>
<keyword evidence="3" id="KW-1185">Reference proteome</keyword>
<proteinExistence type="predicted"/>
<protein>
    <recommendedName>
        <fullName evidence="4">Leucine-rich repeat domain-containing protein</fullName>
    </recommendedName>
</protein>
<dbReference type="STRING" id="1034345.GCA_000236865_00516"/>
<organism evidence="2 3">
    <name type="scientific">Senegalimassilia anaerobia</name>
    <dbReference type="NCBI Taxonomy" id="1473216"/>
    <lineage>
        <taxon>Bacteria</taxon>
        <taxon>Bacillati</taxon>
        <taxon>Actinomycetota</taxon>
        <taxon>Coriobacteriia</taxon>
        <taxon>Coriobacteriales</taxon>
        <taxon>Coriobacteriaceae</taxon>
        <taxon>Senegalimassilia</taxon>
    </lineage>
</organism>
<dbReference type="Proteomes" id="UP000253792">
    <property type="component" value="Unassembled WGS sequence"/>
</dbReference>
<dbReference type="AlphaFoldDB" id="A0A369LAU7"/>
<evidence type="ECO:0000313" key="2">
    <source>
        <dbReference type="EMBL" id="RDB56294.1"/>
    </source>
</evidence>
<sequence length="671" mass="70268">MVFATHGAKAQEVVARALAAPVSLAADQVREVSPGRSQAGEVWSPQLLPYQSWEGGSARAGKVDGDADGDLLAAGSLGMGVDDDARARLLAMAARQEGVGGSAAVDVPDEQDAPAVSVQREETGYALVGFDLRALAQAAGAQSGLAVVLPSFVDGVPVVRIAPGAFARRLVRGVGVDVLVVPDTVQRIGAGAFSALPGRHIHLGAGVRAGGAQACDLSGVTPPLERRTYSVSGENEHYQAQDGSLLSADGKMLLFCAPPYEERYALPDGVEVVGETAFAQGCEPPHVVSAPACLQHVRAKQWDAALWMCPVGCDGARRLRRRGVRVCGPDAIEADGCWFDCRDGAALLVAGPQPPKSASKRFASVAARARAAAASDEGVAVDAKQAAARAEANDCGGLVSGGRLGPVGQGPSAAVLAQPQVVETLALPAQVRGAELTRIAPSALPYAPKTLIIPATVREVGDGNACRGTKRLVLPEGLERVGAHSFCSRTLEGPVALPKSLRSVGEGSFEFSVCRLAWSGVAVHVPADQLLSCFTLDAEPGCDPFDLPRYDEVLRSGKNVPDRLGALLHRLERPVGLDVQMQAAFADEVRAAGREALVRIAREGSLEMVRQLADLGLMEDKRFDAQIELLRQGNRMDCVAFLMERRHRSGAQADETGERDASASLRSKFAL</sequence>
<feature type="region of interest" description="Disordered" evidence="1">
    <location>
        <begin position="649"/>
        <end position="671"/>
    </location>
</feature>
<dbReference type="InterPro" id="IPR032675">
    <property type="entry name" value="LRR_dom_sf"/>
</dbReference>
<gene>
    <name evidence="2" type="ORF">C1880_04835</name>
</gene>
<dbReference type="Gene3D" id="3.80.10.10">
    <property type="entry name" value="Ribonuclease Inhibitor"/>
    <property type="match status" value="1"/>
</dbReference>
<name>A0A369LAU7_9ACTN</name>
<comment type="caution">
    <text evidence="2">The sequence shown here is derived from an EMBL/GenBank/DDBJ whole genome shotgun (WGS) entry which is preliminary data.</text>
</comment>